<organism evidence="13 14">
    <name type="scientific">Eleusine coracana subsp. coracana</name>
    <dbReference type="NCBI Taxonomy" id="191504"/>
    <lineage>
        <taxon>Eukaryota</taxon>
        <taxon>Viridiplantae</taxon>
        <taxon>Streptophyta</taxon>
        <taxon>Embryophyta</taxon>
        <taxon>Tracheophyta</taxon>
        <taxon>Spermatophyta</taxon>
        <taxon>Magnoliopsida</taxon>
        <taxon>Liliopsida</taxon>
        <taxon>Poales</taxon>
        <taxon>Poaceae</taxon>
        <taxon>PACMAD clade</taxon>
        <taxon>Chloridoideae</taxon>
        <taxon>Cynodonteae</taxon>
        <taxon>Eleusininae</taxon>
        <taxon>Eleusine</taxon>
    </lineage>
</organism>
<evidence type="ECO:0000256" key="10">
    <source>
        <dbReference type="ARBA" id="ARBA00059319"/>
    </source>
</evidence>
<dbReference type="InterPro" id="IPR015424">
    <property type="entry name" value="PyrdxlP-dep_Trfase"/>
</dbReference>
<keyword evidence="3" id="KW-0032">Aminotransferase</keyword>
<comment type="caution">
    <text evidence="13">The sequence shown here is derived from an EMBL/GenBank/DDBJ whole genome shotgun (WGS) entry which is preliminary data.</text>
</comment>
<proteinExistence type="inferred from homology"/>
<name>A0AAV5CKR4_ELECO</name>
<dbReference type="FunFam" id="1.10.287.1970:FF:000001">
    <property type="entry name" value="Alanine aminotransferase 2"/>
    <property type="match status" value="1"/>
</dbReference>
<comment type="pathway">
    <text evidence="6">Amino-acid degradation; L-alanine degradation via transaminase pathway; pyruvate from L-alanine: step 1/1.</text>
</comment>
<comment type="subunit">
    <text evidence="2">Homodimer.</text>
</comment>
<comment type="similarity">
    <text evidence="8">Belongs to the class-I pyridoxal-phosphate-dependent aminotransferase family. Alanine aminotransferase subfamily.</text>
</comment>
<dbReference type="Pfam" id="PF00155">
    <property type="entry name" value="Aminotran_1_2"/>
    <property type="match status" value="1"/>
</dbReference>
<evidence type="ECO:0000256" key="5">
    <source>
        <dbReference type="ARBA" id="ARBA00022898"/>
    </source>
</evidence>
<evidence type="ECO:0000256" key="1">
    <source>
        <dbReference type="ARBA" id="ARBA00001933"/>
    </source>
</evidence>
<keyword evidence="4" id="KW-0808">Transferase</keyword>
<evidence type="ECO:0000256" key="7">
    <source>
        <dbReference type="ARBA" id="ARBA00025709"/>
    </source>
</evidence>
<dbReference type="InterPro" id="IPR015422">
    <property type="entry name" value="PyrdxlP-dep_Trfase_small"/>
</dbReference>
<evidence type="ECO:0000256" key="9">
    <source>
        <dbReference type="ARBA" id="ARBA00026106"/>
    </source>
</evidence>
<dbReference type="PANTHER" id="PTHR11751">
    <property type="entry name" value="ALANINE AMINOTRANSFERASE"/>
    <property type="match status" value="1"/>
</dbReference>
<evidence type="ECO:0000256" key="6">
    <source>
        <dbReference type="ARBA" id="ARBA00025708"/>
    </source>
</evidence>
<evidence type="ECO:0000259" key="12">
    <source>
        <dbReference type="Pfam" id="PF00155"/>
    </source>
</evidence>
<comment type="pathway">
    <text evidence="7">Photosynthesis; C4 acid pathway.</text>
</comment>
<comment type="cofactor">
    <cofactor evidence="1">
        <name>pyridoxal 5'-phosphate</name>
        <dbReference type="ChEBI" id="CHEBI:597326"/>
    </cofactor>
</comment>
<dbReference type="Gene3D" id="3.40.640.10">
    <property type="entry name" value="Type I PLP-dependent aspartate aminotransferase-like (Major domain)"/>
    <property type="match status" value="1"/>
</dbReference>
<dbReference type="InterPro" id="IPR015421">
    <property type="entry name" value="PyrdxlP-dep_Trfase_major"/>
</dbReference>
<evidence type="ECO:0000256" key="2">
    <source>
        <dbReference type="ARBA" id="ARBA00011738"/>
    </source>
</evidence>
<dbReference type="InterPro" id="IPR045088">
    <property type="entry name" value="ALAT1/2-like"/>
</dbReference>
<evidence type="ECO:0000313" key="13">
    <source>
        <dbReference type="EMBL" id="GJM98729.1"/>
    </source>
</evidence>
<dbReference type="InterPro" id="IPR004839">
    <property type="entry name" value="Aminotransferase_I/II_large"/>
</dbReference>
<accession>A0AAV5CKR4</accession>
<dbReference type="FunFam" id="3.40.640.10:FF:000012">
    <property type="entry name" value="alanine aminotransferase 2"/>
    <property type="match status" value="1"/>
</dbReference>
<dbReference type="GO" id="GO:0030170">
    <property type="term" value="F:pyridoxal phosphate binding"/>
    <property type="evidence" value="ECO:0007669"/>
    <property type="project" value="InterPro"/>
</dbReference>
<dbReference type="SUPFAM" id="SSF53383">
    <property type="entry name" value="PLP-dependent transferases"/>
    <property type="match status" value="1"/>
</dbReference>
<dbReference type="Gene3D" id="1.10.287.1970">
    <property type="match status" value="1"/>
</dbReference>
<dbReference type="PANTHER" id="PTHR11751:SF440">
    <property type="entry name" value="ALANINE TRANSAMINASE"/>
    <property type="match status" value="1"/>
</dbReference>
<protein>
    <recommendedName>
        <fullName evidence="11">Alanine aminotransferase 2</fullName>
        <ecNumber evidence="9">2.6.1.2</ecNumber>
    </recommendedName>
</protein>
<gene>
    <name evidence="13" type="primary">ga15761</name>
    <name evidence="13" type="ORF">PR202_ga15761</name>
</gene>
<evidence type="ECO:0000256" key="4">
    <source>
        <dbReference type="ARBA" id="ARBA00022679"/>
    </source>
</evidence>
<sequence>MYKGYLLSDIRSFRNAIYLLWHRTTLHHVYSTSITHQANVNPVSSILQRLQQEIEENPGSLPFQEITYCNLGNPQPLGQRPITFFREVLSLCDNPTLLDRDETPSLFSTCAIKRARMIIDSLPSKNTGGYTSSQGIRSLRQAVADGISARDGFPSDPDDIFLTDGASAAVILCTSDNTLHMSMHGTWKWAYFQNKTAMSSEDAILCPLPEYPIYSASIILHGGTRVPYNLTEHDGWGLEIFEVKRCLEEARALGLTVRAMVVINPGNPTGQVLSITNQEEIVEFCRKEGLVILADEVCQDNIYSENKKFNSFKKVARSLDYDENDLSIVSFHSSSMGFYGESGRRGGYMEISGVGADVKDQIYKVASVTICPNIAGQILTSLVMDPPKLGDESFESFQAEKEKIHSSFWKRAKTLEKAFQSMEGISCNKIEGALYFFPRLHLPSRAIKAAKAEGVSPDIFYARRLLDATGIAVVPGSGFHQASGTIHIRCAIHPDEEKIEAMIPRLKTFHEAFMNEFRH</sequence>
<dbReference type="FunFam" id="3.90.1150.10:FF:000151">
    <property type="entry name" value="Alanine aminotransferase 2"/>
    <property type="match status" value="1"/>
</dbReference>
<dbReference type="AlphaFoldDB" id="A0AAV5CKR4"/>
<evidence type="ECO:0000256" key="8">
    <source>
        <dbReference type="ARBA" id="ARBA00025785"/>
    </source>
</evidence>
<dbReference type="Gene3D" id="3.90.1150.10">
    <property type="entry name" value="Aspartate Aminotransferase, domain 1"/>
    <property type="match status" value="1"/>
</dbReference>
<comment type="function">
    <text evidence="10">Transfer of C3 units between the cytosol of mesophyll and bundle sheath cells to maintain a nitrogen-carbon balance in the C4-dicarboxylic pathway.</text>
</comment>
<evidence type="ECO:0000256" key="11">
    <source>
        <dbReference type="ARBA" id="ARBA00074121"/>
    </source>
</evidence>
<reference evidence="13" key="1">
    <citation type="journal article" date="2018" name="DNA Res.">
        <title>Multiple hybrid de novo genome assembly of finger millet, an orphan allotetraploid crop.</title>
        <authorList>
            <person name="Hatakeyama M."/>
            <person name="Aluri S."/>
            <person name="Balachadran M.T."/>
            <person name="Sivarajan S.R."/>
            <person name="Patrignani A."/>
            <person name="Gruter S."/>
            <person name="Poveda L."/>
            <person name="Shimizu-Inatsugi R."/>
            <person name="Baeten J."/>
            <person name="Francoijs K.J."/>
            <person name="Nataraja K.N."/>
            <person name="Reddy Y.A.N."/>
            <person name="Phadnis S."/>
            <person name="Ravikumar R.L."/>
            <person name="Schlapbach R."/>
            <person name="Sreeman S.M."/>
            <person name="Shimizu K.K."/>
        </authorList>
    </citation>
    <scope>NUCLEOTIDE SEQUENCE</scope>
</reference>
<keyword evidence="14" id="KW-1185">Reference proteome</keyword>
<dbReference type="GO" id="GO:0004021">
    <property type="term" value="F:L-alanine:2-oxoglutarate aminotransferase activity"/>
    <property type="evidence" value="ECO:0007669"/>
    <property type="project" value="UniProtKB-EC"/>
</dbReference>
<dbReference type="Proteomes" id="UP001054889">
    <property type="component" value="Unassembled WGS sequence"/>
</dbReference>
<reference evidence="13" key="2">
    <citation type="submission" date="2021-12" db="EMBL/GenBank/DDBJ databases">
        <title>Resequencing data analysis of finger millet.</title>
        <authorList>
            <person name="Hatakeyama M."/>
            <person name="Aluri S."/>
            <person name="Balachadran M.T."/>
            <person name="Sivarajan S.R."/>
            <person name="Poveda L."/>
            <person name="Shimizu-Inatsugi R."/>
            <person name="Schlapbach R."/>
            <person name="Sreeman S.M."/>
            <person name="Shimizu K.K."/>
        </authorList>
    </citation>
    <scope>NUCLEOTIDE SEQUENCE</scope>
</reference>
<dbReference type="CDD" id="cd00609">
    <property type="entry name" value="AAT_like"/>
    <property type="match status" value="1"/>
</dbReference>
<dbReference type="EC" id="2.6.1.2" evidence="9"/>
<keyword evidence="5" id="KW-0663">Pyridoxal phosphate</keyword>
<evidence type="ECO:0000256" key="3">
    <source>
        <dbReference type="ARBA" id="ARBA00022576"/>
    </source>
</evidence>
<feature type="domain" description="Aminotransferase class I/classII large" evidence="12">
    <location>
        <begin position="109"/>
        <end position="497"/>
    </location>
</feature>
<evidence type="ECO:0000313" key="14">
    <source>
        <dbReference type="Proteomes" id="UP001054889"/>
    </source>
</evidence>
<dbReference type="EMBL" id="BQKI01000007">
    <property type="protein sequence ID" value="GJM98729.1"/>
    <property type="molecule type" value="Genomic_DNA"/>
</dbReference>